<keyword evidence="7" id="KW-0325">Glycoprotein</keyword>
<evidence type="ECO:0000259" key="10">
    <source>
        <dbReference type="SMART" id="SM00813"/>
    </source>
</evidence>
<proteinExistence type="inferred from homology"/>
<feature type="compositionally biased region" description="Low complexity" evidence="8">
    <location>
        <begin position="860"/>
        <end position="879"/>
    </location>
</feature>
<name>V5EYG6_KALBG</name>
<evidence type="ECO:0000313" key="12">
    <source>
        <dbReference type="Proteomes" id="UP000019377"/>
    </source>
</evidence>
<dbReference type="InterPro" id="IPR019194">
    <property type="entry name" value="Tscrpt_elong_fac_Eaf_N"/>
</dbReference>
<dbReference type="InterPro" id="IPR055235">
    <property type="entry name" value="ASD1_cat"/>
</dbReference>
<dbReference type="Gene3D" id="2.60.40.1180">
    <property type="entry name" value="Golgi alpha-mannosidase II"/>
    <property type="match status" value="1"/>
</dbReference>
<dbReference type="GO" id="GO:0046373">
    <property type="term" value="P:L-arabinose metabolic process"/>
    <property type="evidence" value="ECO:0007669"/>
    <property type="project" value="InterPro"/>
</dbReference>
<feature type="compositionally biased region" description="Low complexity" evidence="8">
    <location>
        <begin position="923"/>
        <end position="932"/>
    </location>
</feature>
<comment type="catalytic activity">
    <reaction evidence="1">
        <text>Hydrolysis of terminal non-reducing alpha-L-arabinofuranoside residues in alpha-L-arabinosides.</text>
        <dbReference type="EC" id="3.2.1.55"/>
    </reaction>
</comment>
<dbReference type="InterPro" id="IPR010720">
    <property type="entry name" value="Alpha-L-AF_C"/>
</dbReference>
<dbReference type="Proteomes" id="UP000019377">
    <property type="component" value="Unassembled WGS sequence"/>
</dbReference>
<gene>
    <name evidence="11" type="ORF">PSEUBRA_SCAF2g02877</name>
</gene>
<evidence type="ECO:0000256" key="1">
    <source>
        <dbReference type="ARBA" id="ARBA00001462"/>
    </source>
</evidence>
<keyword evidence="12" id="KW-1185">Reference proteome</keyword>
<dbReference type="Pfam" id="PF09816">
    <property type="entry name" value="EAF"/>
    <property type="match status" value="1"/>
</dbReference>
<protein>
    <recommendedName>
        <fullName evidence="4">non-reducing end alpha-L-arabinofuranosidase</fullName>
        <ecNumber evidence="4">3.2.1.55</ecNumber>
    </recommendedName>
</protein>
<dbReference type="STRING" id="1365824.V5EYG6"/>
<dbReference type="AlphaFoldDB" id="V5EYG6"/>
<dbReference type="SUPFAM" id="SSF51445">
    <property type="entry name" value="(Trans)glycosidases"/>
    <property type="match status" value="1"/>
</dbReference>
<evidence type="ECO:0000256" key="4">
    <source>
        <dbReference type="ARBA" id="ARBA00012670"/>
    </source>
</evidence>
<dbReference type="GO" id="GO:0046556">
    <property type="term" value="F:alpha-L-arabinofuranosidase activity"/>
    <property type="evidence" value="ECO:0007669"/>
    <property type="project" value="UniProtKB-EC"/>
</dbReference>
<evidence type="ECO:0000256" key="7">
    <source>
        <dbReference type="ARBA" id="ARBA00023180"/>
    </source>
</evidence>
<dbReference type="SMART" id="SM00813">
    <property type="entry name" value="Alpha-L-AF_C"/>
    <property type="match status" value="1"/>
</dbReference>
<feature type="compositionally biased region" description="Basic and acidic residues" evidence="8">
    <location>
        <begin position="1052"/>
        <end position="1072"/>
    </location>
</feature>
<feature type="compositionally biased region" description="Acidic residues" evidence="8">
    <location>
        <begin position="1015"/>
        <end position="1024"/>
    </location>
</feature>
<feature type="signal peptide" evidence="9">
    <location>
        <begin position="1"/>
        <end position="24"/>
    </location>
</feature>
<evidence type="ECO:0000256" key="2">
    <source>
        <dbReference type="ARBA" id="ARBA00004834"/>
    </source>
</evidence>
<dbReference type="Pfam" id="PF06964">
    <property type="entry name" value="Alpha-L-AF_C"/>
    <property type="match status" value="1"/>
</dbReference>
<feature type="compositionally biased region" description="Low complexity" evidence="8">
    <location>
        <begin position="975"/>
        <end position="986"/>
    </location>
</feature>
<dbReference type="FunFam" id="3.20.20.80:FF:000403">
    <property type="entry name" value="Arabinofuranosidase 2"/>
    <property type="match status" value="1"/>
</dbReference>
<dbReference type="PANTHER" id="PTHR31776:SF0">
    <property type="entry name" value="ALPHA-L-ARABINOFURANOSIDASE 1"/>
    <property type="match status" value="1"/>
</dbReference>
<dbReference type="InterPro" id="IPR017853">
    <property type="entry name" value="GH"/>
</dbReference>
<evidence type="ECO:0000313" key="11">
    <source>
        <dbReference type="EMBL" id="EST07779.1"/>
    </source>
</evidence>
<dbReference type="GO" id="GO:0031222">
    <property type="term" value="P:arabinan catabolic process"/>
    <property type="evidence" value="ECO:0007669"/>
    <property type="project" value="UniProtKB-UniPathway"/>
</dbReference>
<dbReference type="EMBL" id="KI545862">
    <property type="protein sequence ID" value="EST07779.1"/>
    <property type="molecule type" value="Genomic_DNA"/>
</dbReference>
<feature type="compositionally biased region" description="Basic and acidic residues" evidence="8">
    <location>
        <begin position="933"/>
        <end position="960"/>
    </location>
</feature>
<dbReference type="InterPro" id="IPR008979">
    <property type="entry name" value="Galactose-bd-like_sf"/>
</dbReference>
<comment type="pathway">
    <text evidence="2">Glycan metabolism; L-arabinan degradation.</text>
</comment>
<dbReference type="UniPathway" id="UPA00667"/>
<reference evidence="12" key="1">
    <citation type="journal article" date="2013" name="Genome Announc.">
        <title>Draft genome sequence of Pseudozyma brasiliensis sp. nov. strain GHG001, a high producer of endo-1,4-xylanase isolated from an insect pest of sugarcane.</title>
        <authorList>
            <person name="Oliveira J.V.D.C."/>
            <person name="dos Santos R.A.C."/>
            <person name="Borges T.A."/>
            <person name="Riano-Pachon D.M."/>
            <person name="Goldman G.H."/>
        </authorList>
    </citation>
    <scope>NUCLEOTIDE SEQUENCE [LARGE SCALE GENOMIC DNA]</scope>
    <source>
        <strain evidence="12">GHG001</strain>
    </source>
</reference>
<feature type="domain" description="Alpha-L-arabinofuranosidase C-terminal" evidence="10">
    <location>
        <begin position="517"/>
        <end position="697"/>
    </location>
</feature>
<feature type="chain" id="PRO_5004732546" description="non-reducing end alpha-L-arabinofuranosidase" evidence="9">
    <location>
        <begin position="25"/>
        <end position="1195"/>
    </location>
</feature>
<feature type="compositionally biased region" description="Polar residues" evidence="8">
    <location>
        <begin position="1040"/>
        <end position="1049"/>
    </location>
</feature>
<feature type="region of interest" description="Disordered" evidence="8">
    <location>
        <begin position="1155"/>
        <end position="1195"/>
    </location>
</feature>
<dbReference type="InterPro" id="IPR051563">
    <property type="entry name" value="Glycosyl_Hydrolase_51"/>
</dbReference>
<dbReference type="Gene3D" id="2.60.120.260">
    <property type="entry name" value="Galactose-binding domain-like"/>
    <property type="match status" value="1"/>
</dbReference>
<dbReference type="EC" id="3.2.1.55" evidence="4"/>
<sequence>MKLFFAALAAVLVVTAHGPQVVDGVGTSSKYSDNIPTSDLEPGPLRFRKGPQVTDGTGASFQSGRLAVKLATEPKAKCIYDMNTFVESNLNWGTDGGLYAEMIRNRAFQSSSDSVFGVGANDSIGSGSLTGWQPIGSSKLELVAEKPLSAALPKSAKITCETKQGEMCGLKNLGFFGLPVEAGETYNASFYIRTDKPRKMRLEYGLFSTDLTQTWGKSDNIVEVGSDWTPVHQVLTPLKGASDINNVFAIQTNADGATFQINLVSLFPTTFEGTVVRKDVAEKMMKFKPKAIRWPGGNDLVGHSIASRFQWNNTLGPLMDRPGRLGNWQGWNTDGLGVVEMYRFIEKIGARLIVGLWAGVDANGNSVPLKDLEPYIQQQVDFVHFLLDREGKWAELRVQSGGSSSPYDVQAFLIGNEGQLKPAVDYQTRFDMLTSRLKKEFASCKGFDEIDLIASAPITVPTGYKYRVDLLNQPIYGTSADFVDKYHMYDSASRTNNTLFYSMEFAVINSGMEADDNIWFGPGRLHHSILQGSLAETIFILGMENNCDIVRGAAYAPELSNESDDRASESTPGMLEFDTTKVVGSTSWLMQSLVSANRISQSLPVVNSKELETAKVYVSAGVSEKGSIVLKLVNYSEKSAALAIDTGAATVKDPVCKEVAGNGPLDSNTLEKQPIKMQTCQAQTSGSSVSVELKKWSFTVLNIPAGRPSASAFLAAASSNRKPDTAQPLPSYVALNFNFKPDSTHDCRKGALFQPTAGRNSSADWQLELESTEDQPNAGPDDSGSKKPAHIFTGPQTGAKTYDLVLVWDEREKVYRLDRIASTFALKYERSKTVLSTASQDAWKGGAGRPKKRAHDDSTASRGAPIASSSSAPKPSGQGELKLRSKPISAPTPIRRSSRRGLATEVEEFENPARAPENHTEKAAASSSNRRSSSPERKSSVAEASKRDKSTASPKDRGSTDDPAAGLRRSRRRSSQAQTDDSSAATKSDPPGSADGEDDGLALELERELERELEVEMQDVAEVEEPLRSSGLKAPPPNPTSSRTLSPVSRLQRAERGLKIDTPKAHTSDPDHSAPTSKAFRPSPSPSSPHLAPAAINSNAPIGLGLHSTGVGITPTSSPHLDVTSPKGPSKGIPDEEEEDDGLDDFAAELDMSLAEVPASAPRRSSRAQQVPRLERKAYGLGGPRQEEEELEDSD</sequence>
<dbReference type="InterPro" id="IPR013780">
    <property type="entry name" value="Glyco_hydro_b"/>
</dbReference>
<evidence type="ECO:0000256" key="3">
    <source>
        <dbReference type="ARBA" id="ARBA00007186"/>
    </source>
</evidence>
<dbReference type="Pfam" id="PF22848">
    <property type="entry name" value="ASD1_dom"/>
    <property type="match status" value="1"/>
</dbReference>
<dbReference type="SUPFAM" id="SSF49785">
    <property type="entry name" value="Galactose-binding domain-like"/>
    <property type="match status" value="1"/>
</dbReference>
<dbReference type="Gene3D" id="3.20.20.80">
    <property type="entry name" value="Glycosidases"/>
    <property type="match status" value="1"/>
</dbReference>
<evidence type="ECO:0000256" key="8">
    <source>
        <dbReference type="SAM" id="MobiDB-lite"/>
    </source>
</evidence>
<feature type="compositionally biased region" description="Basic and acidic residues" evidence="8">
    <location>
        <begin position="1004"/>
        <end position="1014"/>
    </location>
</feature>
<feature type="region of interest" description="Disordered" evidence="8">
    <location>
        <begin position="769"/>
        <end position="794"/>
    </location>
</feature>
<accession>V5EYG6</accession>
<keyword evidence="6" id="KW-0378">Hydrolase</keyword>
<evidence type="ECO:0000256" key="6">
    <source>
        <dbReference type="ARBA" id="ARBA00022801"/>
    </source>
</evidence>
<evidence type="ECO:0000256" key="5">
    <source>
        <dbReference type="ARBA" id="ARBA00022729"/>
    </source>
</evidence>
<dbReference type="OrthoDB" id="406864at2759"/>
<evidence type="ECO:0000256" key="9">
    <source>
        <dbReference type="SAM" id="SignalP"/>
    </source>
</evidence>
<feature type="region of interest" description="Disordered" evidence="8">
    <location>
        <begin position="841"/>
        <end position="1143"/>
    </location>
</feature>
<dbReference type="HOGENOM" id="CLU_271383_0_0_1"/>
<comment type="similarity">
    <text evidence="3">Belongs to the glycosyl hydrolase 51 family.</text>
</comment>
<dbReference type="PANTHER" id="PTHR31776">
    <property type="entry name" value="ALPHA-L-ARABINOFURANOSIDASE 1"/>
    <property type="match status" value="1"/>
</dbReference>
<dbReference type="eggNOG" id="ENOG502QQEX">
    <property type="taxonomic scope" value="Eukaryota"/>
</dbReference>
<organism evidence="11 12">
    <name type="scientific">Kalmanozyma brasiliensis (strain GHG001)</name>
    <name type="common">Yeast</name>
    <name type="synonym">Pseudozyma brasiliensis</name>
    <dbReference type="NCBI Taxonomy" id="1365824"/>
    <lineage>
        <taxon>Eukaryota</taxon>
        <taxon>Fungi</taxon>
        <taxon>Dikarya</taxon>
        <taxon>Basidiomycota</taxon>
        <taxon>Ustilaginomycotina</taxon>
        <taxon>Ustilaginomycetes</taxon>
        <taxon>Ustilaginales</taxon>
        <taxon>Ustilaginaceae</taxon>
        <taxon>Kalmanozyma</taxon>
    </lineage>
</organism>
<keyword evidence="5 9" id="KW-0732">Signal</keyword>